<dbReference type="eggNOG" id="COG0308">
    <property type="taxonomic scope" value="Bacteria"/>
</dbReference>
<dbReference type="AlphaFoldDB" id="D1C1N9"/>
<keyword evidence="4" id="KW-1185">Reference proteome</keyword>
<dbReference type="EMBL" id="CP001823">
    <property type="protein sequence ID" value="ACZ38156.1"/>
    <property type="molecule type" value="Genomic_DNA"/>
</dbReference>
<organism evidence="3 4">
    <name type="scientific">Sphaerobacter thermophilus (strain ATCC 49802 / DSM 20745 / KCCM 41009 / NCIMB 13125 / S 6022)</name>
    <dbReference type="NCBI Taxonomy" id="479434"/>
    <lineage>
        <taxon>Bacteria</taxon>
        <taxon>Pseudomonadati</taxon>
        <taxon>Thermomicrobiota</taxon>
        <taxon>Thermomicrobia</taxon>
        <taxon>Sphaerobacterales</taxon>
        <taxon>Sphaerobacterineae</taxon>
        <taxon>Sphaerobacteraceae</taxon>
        <taxon>Sphaerobacter</taxon>
    </lineage>
</organism>
<dbReference type="InterPro" id="IPR027268">
    <property type="entry name" value="Peptidase_M4/M1_CTD_sf"/>
</dbReference>
<dbReference type="SUPFAM" id="SSF55486">
    <property type="entry name" value="Metalloproteases ('zincins'), catalytic domain"/>
    <property type="match status" value="1"/>
</dbReference>
<reference evidence="4" key="1">
    <citation type="submission" date="2009-11" db="EMBL/GenBank/DDBJ databases">
        <title>The complete chromosome 1 of Sphaerobacter thermophilus DSM 20745.</title>
        <authorList>
            <person name="Lucas S."/>
            <person name="Copeland A."/>
            <person name="Lapidus A."/>
            <person name="Glavina del Rio T."/>
            <person name="Dalin E."/>
            <person name="Tice H."/>
            <person name="Bruce D."/>
            <person name="Goodwin L."/>
            <person name="Pitluck S."/>
            <person name="Kyrpides N."/>
            <person name="Mavromatis K."/>
            <person name="Ivanova N."/>
            <person name="Mikhailova N."/>
            <person name="LaButti K.M."/>
            <person name="Clum A."/>
            <person name="Sun H.I."/>
            <person name="Brettin T."/>
            <person name="Detter J.C."/>
            <person name="Han C."/>
            <person name="Larimer F."/>
            <person name="Land M."/>
            <person name="Hauser L."/>
            <person name="Markowitz V."/>
            <person name="Cheng J.F."/>
            <person name="Hugenholtz P."/>
            <person name="Woyke T."/>
            <person name="Wu D."/>
            <person name="Steenblock K."/>
            <person name="Schneider S."/>
            <person name="Pukall R."/>
            <person name="Goeker M."/>
            <person name="Klenk H.P."/>
            <person name="Eisen J.A."/>
        </authorList>
    </citation>
    <scope>NUCLEOTIDE SEQUENCE [LARGE SCALE GENOMIC DNA]</scope>
    <source>
        <strain evidence="4">ATCC 49802 / DSM 20745 / S 6022</strain>
    </source>
</reference>
<dbReference type="Pfam" id="PF13485">
    <property type="entry name" value="Peptidase_MA_2"/>
    <property type="match status" value="1"/>
</dbReference>
<keyword evidence="1" id="KW-0732">Signal</keyword>
<dbReference type="HOGENOM" id="CLU_051008_0_0_0"/>
<reference evidence="3 4" key="2">
    <citation type="journal article" date="2010" name="Stand. Genomic Sci.">
        <title>Complete genome sequence of Desulfohalobium retbaense type strain (HR(100)).</title>
        <authorList>
            <person name="Spring S."/>
            <person name="Nolan M."/>
            <person name="Lapidus A."/>
            <person name="Glavina Del Rio T."/>
            <person name="Copeland A."/>
            <person name="Tice H."/>
            <person name="Cheng J.F."/>
            <person name="Lucas S."/>
            <person name="Land M."/>
            <person name="Chen F."/>
            <person name="Bruce D."/>
            <person name="Goodwin L."/>
            <person name="Pitluck S."/>
            <person name="Ivanova N."/>
            <person name="Mavromatis K."/>
            <person name="Mikhailova N."/>
            <person name="Pati A."/>
            <person name="Chen A."/>
            <person name="Palaniappan K."/>
            <person name="Hauser L."/>
            <person name="Chang Y.J."/>
            <person name="Jeffries C.D."/>
            <person name="Munk C."/>
            <person name="Kiss H."/>
            <person name="Chain P."/>
            <person name="Han C."/>
            <person name="Brettin T."/>
            <person name="Detter J.C."/>
            <person name="Schuler E."/>
            <person name="Goker M."/>
            <person name="Rohde M."/>
            <person name="Bristow J."/>
            <person name="Eisen J.A."/>
            <person name="Markowitz V."/>
            <person name="Hugenholtz P."/>
            <person name="Kyrpides N.C."/>
            <person name="Klenk H.P."/>
        </authorList>
    </citation>
    <scope>NUCLEOTIDE SEQUENCE [LARGE SCALE GENOMIC DNA]</scope>
    <source>
        <strain evidence="4">ATCC 49802 / DSM 20745 / S 6022</strain>
    </source>
</reference>
<dbReference type="Proteomes" id="UP000002027">
    <property type="component" value="Chromosome 1"/>
</dbReference>
<feature type="signal peptide" evidence="1">
    <location>
        <begin position="1"/>
        <end position="31"/>
    </location>
</feature>
<dbReference type="InParanoid" id="D1C1N9"/>
<sequence>MSSSTRARLSLALILALVALAASALFSTAGAATLTVHLSEAIPDFPNGITFRLQADVSDPVTRVELRYFPDGVPVINVARPQTRTGTHVDVTHTVDLLLDYLPPAVDVRYYWQLTLASGESVRTPEQRLFYMDEQHDWKSLQDGIVTLYYYAGNQSFAQQALDITVRAIERFDRAFGVTTEGPIRVVMYANDRDFRAALPVGSDDWVGGFAEPDLGLIVVAIQPGDTGEVARMLSHEVVHVVMAQATANPYNAPPPWLNEGIASYYQEVPDDRFAPVIQRAAREGRLDTVRALNSAFPADPAAAILAYAESESIARFIIEEKGTDAMADLINVFREGVSYDEAVQRALGISLDELDQEWKAWLGYPGDA</sequence>
<dbReference type="RefSeq" id="WP_012871203.1">
    <property type="nucleotide sequence ID" value="NC_013523.1"/>
</dbReference>
<evidence type="ECO:0000313" key="3">
    <source>
        <dbReference type="EMBL" id="ACZ38156.1"/>
    </source>
</evidence>
<accession>D1C1N9</accession>
<evidence type="ECO:0000259" key="2">
    <source>
        <dbReference type="Pfam" id="PF13485"/>
    </source>
</evidence>
<protein>
    <recommendedName>
        <fullName evidence="2">Peptidase MA-like domain-containing protein</fullName>
    </recommendedName>
</protein>
<feature type="chain" id="PRO_5003021021" description="Peptidase MA-like domain-containing protein" evidence="1">
    <location>
        <begin position="32"/>
        <end position="369"/>
    </location>
</feature>
<feature type="domain" description="Peptidase MA-like" evidence="2">
    <location>
        <begin position="167"/>
        <end position="363"/>
    </location>
</feature>
<gene>
    <name evidence="3" type="ordered locus">Sthe_0719</name>
</gene>
<dbReference type="Gene3D" id="1.10.390.10">
    <property type="entry name" value="Neutral Protease Domain 2"/>
    <property type="match status" value="1"/>
</dbReference>
<evidence type="ECO:0000256" key="1">
    <source>
        <dbReference type="SAM" id="SignalP"/>
    </source>
</evidence>
<dbReference type="KEGG" id="sti:Sthe_0719"/>
<dbReference type="InterPro" id="IPR039568">
    <property type="entry name" value="Peptidase_MA-like_dom"/>
</dbReference>
<proteinExistence type="predicted"/>
<dbReference type="STRING" id="479434.Sthe_0719"/>
<name>D1C1N9_SPHTD</name>
<evidence type="ECO:0000313" key="4">
    <source>
        <dbReference type="Proteomes" id="UP000002027"/>
    </source>
</evidence>